<evidence type="ECO:0000313" key="5">
    <source>
        <dbReference type="EMBL" id="WNP39440.1"/>
    </source>
</evidence>
<proteinExistence type="predicted"/>
<dbReference type="Pfam" id="PF01507">
    <property type="entry name" value="PAPS_reduct"/>
    <property type="match status" value="2"/>
</dbReference>
<sequence length="415" mass="48577">MSENKTTYIELKEKQNWALWKKVEHTKKRIREFLEFTSGKAYISFSGGLDSTVLLHIARQVEPNILAVFCNTTNEDPEIVKFVRTIDNVKVLFPKMKFKQVVETYGFPFVSKKVSRSIMELRNANPNSPNIRNLYLSGFNRKSQFVPSWKLAKKWYFLFDKEATKFDITSVCCDILKKEPMQRFKKETGMHPIVGTTADEGQDRELNYIKYGCNIYDNNPKSRPLSIWTNKDVWDYVKINNVSYCSLYDDVILEDGTIVKGEARTGCVACGMGCSLEEVNRFETLKLRNPKHYENIMKYTNNGVTFKEAFEHTFNTPEQYKTKDYIEATLKKGFETLKNDDIECLKETHIKLSLALKNKIVQNNYINLRKEFNHRDILYKILKKDIDYNLNYIIKDDNQKDNLNEKNLLDFMGVA</sequence>
<dbReference type="InterPro" id="IPR002500">
    <property type="entry name" value="PAPS_reduct_dom"/>
</dbReference>
<dbReference type="EMBL" id="CP135131">
    <property type="protein sequence ID" value="WNP39440.1"/>
    <property type="molecule type" value="Genomic_DNA"/>
</dbReference>
<feature type="domain" description="Phosphoadenosine phosphosulphate reductase" evidence="1">
    <location>
        <begin position="170"/>
        <end position="250"/>
    </location>
</feature>
<reference evidence="3" key="1">
    <citation type="submission" date="2023-09" db="EMBL/GenBank/DDBJ databases">
        <title>Arcobacter tbilisiensis sp. nov. isolated from chicken meat in Tbilisi, Georgia.</title>
        <authorList>
            <person name="Matthias R."/>
            <person name="Zautner A.E."/>
        </authorList>
    </citation>
    <scope>NUCLEOTIDE SEQUENCE</scope>
    <source>
        <strain evidence="4">LEO 101</strain>
        <strain evidence="2">LEO 49</strain>
        <strain evidence="5">LEO 50</strain>
        <strain evidence="3">LEO 53</strain>
    </source>
</reference>
<dbReference type="InterPro" id="IPR014729">
    <property type="entry name" value="Rossmann-like_a/b/a_fold"/>
</dbReference>
<dbReference type="PANTHER" id="PTHR43196">
    <property type="entry name" value="SULFATE ADENYLYLTRANSFERASE SUBUNIT 2"/>
    <property type="match status" value="1"/>
</dbReference>
<dbReference type="EMBL" id="CP135130">
    <property type="protein sequence ID" value="WNP37348.1"/>
    <property type="molecule type" value="Genomic_DNA"/>
</dbReference>
<name>A0AA96DNL6_9BACT</name>
<evidence type="ECO:0000313" key="2">
    <source>
        <dbReference type="EMBL" id="WNL28007.1"/>
    </source>
</evidence>
<accession>A0AA96DNL6</accession>
<dbReference type="GO" id="GO:0003824">
    <property type="term" value="F:catalytic activity"/>
    <property type="evidence" value="ECO:0007669"/>
    <property type="project" value="InterPro"/>
</dbReference>
<gene>
    <name evidence="4" type="ORF">RJG58_06820</name>
    <name evidence="5" type="ORF">RMP69_06820</name>
    <name evidence="2" type="ORF">RMQ65_01275</name>
    <name evidence="3" type="ORF">RMQ67_06820</name>
</gene>
<dbReference type="EMBL" id="CP134855">
    <property type="protein sequence ID" value="WNL31198.1"/>
    <property type="molecule type" value="Genomic_DNA"/>
</dbReference>
<dbReference type="PANTHER" id="PTHR43196:SF2">
    <property type="entry name" value="PHOSPHOADENOSINE PHOSPHOSULFATE REDUCTASE"/>
    <property type="match status" value="1"/>
</dbReference>
<feature type="domain" description="Phosphoadenosine phosphosulphate reductase" evidence="1">
    <location>
        <begin position="42"/>
        <end position="88"/>
    </location>
</feature>
<dbReference type="SUPFAM" id="SSF52402">
    <property type="entry name" value="Adenine nucleotide alpha hydrolases-like"/>
    <property type="match status" value="1"/>
</dbReference>
<dbReference type="Gene3D" id="3.40.50.620">
    <property type="entry name" value="HUPs"/>
    <property type="match status" value="1"/>
</dbReference>
<dbReference type="AlphaFoldDB" id="A0AA96DNL6"/>
<protein>
    <submittedName>
        <fullName evidence="3">Phosphoadenosine phosphosulfate reductase family protein</fullName>
    </submittedName>
</protein>
<evidence type="ECO:0000259" key="1">
    <source>
        <dbReference type="Pfam" id="PF01507"/>
    </source>
</evidence>
<dbReference type="InterPro" id="IPR050128">
    <property type="entry name" value="Sulfate_adenylyltrnsfr_sub2"/>
</dbReference>
<evidence type="ECO:0000313" key="4">
    <source>
        <dbReference type="EMBL" id="WNP37348.1"/>
    </source>
</evidence>
<organism evidence="3">
    <name type="scientific">Arcobacter sp. AZ-2023</name>
    <dbReference type="NCBI Taxonomy" id="3074453"/>
    <lineage>
        <taxon>Bacteria</taxon>
        <taxon>Pseudomonadati</taxon>
        <taxon>Campylobacterota</taxon>
        <taxon>Epsilonproteobacteria</taxon>
        <taxon>Campylobacterales</taxon>
        <taxon>Arcobacteraceae</taxon>
        <taxon>Arcobacter</taxon>
    </lineage>
</organism>
<evidence type="ECO:0000313" key="3">
    <source>
        <dbReference type="EMBL" id="WNL31198.1"/>
    </source>
</evidence>
<dbReference type="EMBL" id="CP134853">
    <property type="protein sequence ID" value="WNL28007.1"/>
    <property type="molecule type" value="Genomic_DNA"/>
</dbReference>